<accession>G0QRH3</accession>
<dbReference type="Pfam" id="PF00520">
    <property type="entry name" value="Ion_trans"/>
    <property type="match status" value="1"/>
</dbReference>
<feature type="compositionally biased region" description="Acidic residues" evidence="6">
    <location>
        <begin position="207"/>
        <end position="218"/>
    </location>
</feature>
<keyword evidence="4 7" id="KW-0472">Membrane</keyword>
<dbReference type="Proteomes" id="UP000008983">
    <property type="component" value="Unassembled WGS sequence"/>
</dbReference>
<keyword evidence="2 7" id="KW-0812">Transmembrane</keyword>
<dbReference type="Gene3D" id="1.10.287.70">
    <property type="match status" value="1"/>
</dbReference>
<feature type="region of interest" description="Disordered" evidence="6">
    <location>
        <begin position="204"/>
        <end position="225"/>
    </location>
</feature>
<dbReference type="PANTHER" id="PTHR46726">
    <property type="entry name" value="TWO PORE CHANNEL 3"/>
    <property type="match status" value="1"/>
</dbReference>
<dbReference type="InParanoid" id="G0QRH3"/>
<evidence type="ECO:0000259" key="8">
    <source>
        <dbReference type="Pfam" id="PF00520"/>
    </source>
</evidence>
<feature type="compositionally biased region" description="Basic and acidic residues" evidence="6">
    <location>
        <begin position="265"/>
        <end position="275"/>
    </location>
</feature>
<feature type="compositionally biased region" description="Low complexity" evidence="6">
    <location>
        <begin position="252"/>
        <end position="262"/>
    </location>
</feature>
<feature type="transmembrane region" description="Helical" evidence="7">
    <location>
        <begin position="77"/>
        <end position="98"/>
    </location>
</feature>
<proteinExistence type="predicted"/>
<feature type="region of interest" description="Disordered" evidence="6">
    <location>
        <begin position="245"/>
        <end position="275"/>
    </location>
</feature>
<dbReference type="GO" id="GO:0005216">
    <property type="term" value="F:monoatomic ion channel activity"/>
    <property type="evidence" value="ECO:0007669"/>
    <property type="project" value="InterPro"/>
</dbReference>
<dbReference type="AlphaFoldDB" id="G0QRH3"/>
<dbReference type="PANTHER" id="PTHR46726:SF1">
    <property type="entry name" value="TWO-PORE CALCIUM CHANNEL 3"/>
    <property type="match status" value="1"/>
</dbReference>
<dbReference type="RefSeq" id="XP_004035665.1">
    <property type="nucleotide sequence ID" value="XM_004035617.1"/>
</dbReference>
<dbReference type="OrthoDB" id="295175at2759"/>
<feature type="domain" description="Ion transport" evidence="8">
    <location>
        <begin position="5"/>
        <end position="137"/>
    </location>
</feature>
<evidence type="ECO:0000256" key="4">
    <source>
        <dbReference type="ARBA" id="ARBA00023136"/>
    </source>
</evidence>
<dbReference type="GeneID" id="14908339"/>
<evidence type="ECO:0000256" key="1">
    <source>
        <dbReference type="ARBA" id="ARBA00004141"/>
    </source>
</evidence>
<dbReference type="EMBL" id="GL983758">
    <property type="protein sequence ID" value="EGR32179.1"/>
    <property type="molecule type" value="Genomic_DNA"/>
</dbReference>
<evidence type="ECO:0000313" key="10">
    <source>
        <dbReference type="Proteomes" id="UP000008983"/>
    </source>
</evidence>
<evidence type="ECO:0000256" key="6">
    <source>
        <dbReference type="SAM" id="MobiDB-lite"/>
    </source>
</evidence>
<feature type="coiled-coil region" evidence="5">
    <location>
        <begin position="142"/>
        <end position="169"/>
    </location>
</feature>
<evidence type="ECO:0000256" key="7">
    <source>
        <dbReference type="SAM" id="Phobius"/>
    </source>
</evidence>
<organism evidence="9 10">
    <name type="scientific">Ichthyophthirius multifiliis</name>
    <name type="common">White spot disease agent</name>
    <name type="synonym">Ich</name>
    <dbReference type="NCBI Taxonomy" id="5932"/>
    <lineage>
        <taxon>Eukaryota</taxon>
        <taxon>Sar</taxon>
        <taxon>Alveolata</taxon>
        <taxon>Ciliophora</taxon>
        <taxon>Intramacronucleata</taxon>
        <taxon>Oligohymenophorea</taxon>
        <taxon>Hymenostomatida</taxon>
        <taxon>Ophryoglenina</taxon>
        <taxon>Ichthyophthirius</taxon>
    </lineage>
</organism>
<evidence type="ECO:0000256" key="5">
    <source>
        <dbReference type="SAM" id="Coils"/>
    </source>
</evidence>
<gene>
    <name evidence="9" type="ORF">IMG5_093030</name>
</gene>
<comment type="subcellular location">
    <subcellularLocation>
        <location evidence="1">Membrane</location>
        <topology evidence="1">Multi-pass membrane protein</topology>
    </subcellularLocation>
</comment>
<dbReference type="GO" id="GO:0016020">
    <property type="term" value="C:membrane"/>
    <property type="evidence" value="ECO:0007669"/>
    <property type="project" value="UniProtKB-SubCell"/>
</dbReference>
<keyword evidence="10" id="KW-1185">Reference proteome</keyword>
<keyword evidence="3 7" id="KW-1133">Transmembrane helix</keyword>
<sequence length="275" mass="32227">MFQKIIICVPIVIKLSVIIVIIFYIYSAIGVELFTTLKPIEYNKTGLYGFSMCSTKYVQKNKIKDSTQCNYADFNSFLGSMLVLLQVCTAAGWSNIVFDYGYKFDSLLNSILFFNSFHFIAVFMLSLIGGIIWEVFTVVEKIMEDIQAVEEQQELLNSIEQQQQLLQSINFETNQNKYIDIVYTIAFLEKKNYNYLRRFSIQKKGEDDDSEESDESEESKESKEQLQFKYHLGIEREFKLQQQQTMLNKMTQNKNNQNNQNQCETPKDLFIKKKK</sequence>
<feature type="transmembrane region" description="Helical" evidence="7">
    <location>
        <begin position="7"/>
        <end position="29"/>
    </location>
</feature>
<protein>
    <recommendedName>
        <fullName evidence="8">Ion transport domain-containing protein</fullName>
    </recommendedName>
</protein>
<reference evidence="9 10" key="1">
    <citation type="submission" date="2011-07" db="EMBL/GenBank/DDBJ databases">
        <authorList>
            <person name="Coyne R."/>
            <person name="Brami D."/>
            <person name="Johnson J."/>
            <person name="Hostetler J."/>
            <person name="Hannick L."/>
            <person name="Clark T."/>
            <person name="Cassidy-Hanley D."/>
            <person name="Inman J."/>
        </authorList>
    </citation>
    <scope>NUCLEOTIDE SEQUENCE [LARGE SCALE GENOMIC DNA]</scope>
    <source>
        <strain evidence="9 10">G5</strain>
    </source>
</reference>
<evidence type="ECO:0000256" key="2">
    <source>
        <dbReference type="ARBA" id="ARBA00022692"/>
    </source>
</evidence>
<name>G0QRH3_ICHMU</name>
<dbReference type="InterPro" id="IPR005821">
    <property type="entry name" value="Ion_trans_dom"/>
</dbReference>
<feature type="transmembrane region" description="Helical" evidence="7">
    <location>
        <begin position="110"/>
        <end position="133"/>
    </location>
</feature>
<dbReference type="eggNOG" id="KOG2301">
    <property type="taxonomic scope" value="Eukaryota"/>
</dbReference>
<evidence type="ECO:0000313" key="9">
    <source>
        <dbReference type="EMBL" id="EGR32179.1"/>
    </source>
</evidence>
<evidence type="ECO:0000256" key="3">
    <source>
        <dbReference type="ARBA" id="ARBA00022989"/>
    </source>
</evidence>
<keyword evidence="5" id="KW-0175">Coiled coil</keyword>